<dbReference type="InterPro" id="IPR052201">
    <property type="entry name" value="LRR-containing_regulator"/>
</dbReference>
<sequence length="427" mass="48728">MSEKLGNFDYLSIFCEKNSDGTKNLRLKGNELVRRLNYRICDNDIARISTFISVGKNIVKLDLAYNDVTDDGIHILAEVLLGRENNLEHLNLVGCNITHVGLQMISDKAPMLKLKTLRLTANNITSKGGPSFENILLHVPTIENLDAGDTHQTLVSTPYFCSSLRMDIGNNRSLKSLDISGVIPISCWHFTLPPQLADQMGELVKMNETLIEMHLQKCNFDGHDMELLLLGLERNTTLRLLDLGHNRINNYGGEVLSRWLINGPNLLGLNLAGNMIGNIGAKALAKAIPETKLRLLDLSMNRIEDELLCKILHSLKKKYRIRMVFLWGNKFGQASMKIMQMHLAIGLYEQEHVDFKIYEVDGVLYVAKYPGNNYKYRYHCQLEHNEVQELRITRNIVYSEYCDYKAKLNFLYYDRIQGDCSNPPECF</sequence>
<dbReference type="GeneID" id="108568664"/>
<accession>A0ABM1NEV8</accession>
<keyword evidence="2" id="KW-1185">Reference proteome</keyword>
<gene>
    <name evidence="3" type="primary">LOC108568664</name>
</gene>
<proteinExistence type="predicted"/>
<dbReference type="Proteomes" id="UP000695000">
    <property type="component" value="Unplaced"/>
</dbReference>
<organism evidence="2 3">
    <name type="scientific">Nicrophorus vespilloides</name>
    <name type="common">Boreal carrion beetle</name>
    <dbReference type="NCBI Taxonomy" id="110193"/>
    <lineage>
        <taxon>Eukaryota</taxon>
        <taxon>Metazoa</taxon>
        <taxon>Ecdysozoa</taxon>
        <taxon>Arthropoda</taxon>
        <taxon>Hexapoda</taxon>
        <taxon>Insecta</taxon>
        <taxon>Pterygota</taxon>
        <taxon>Neoptera</taxon>
        <taxon>Endopterygota</taxon>
        <taxon>Coleoptera</taxon>
        <taxon>Polyphaga</taxon>
        <taxon>Staphyliniformia</taxon>
        <taxon>Silphidae</taxon>
        <taxon>Nicrophorinae</taxon>
        <taxon>Nicrophorus</taxon>
    </lineage>
</organism>
<name>A0ABM1NEV8_NICVS</name>
<dbReference type="SUPFAM" id="SSF52047">
    <property type="entry name" value="RNI-like"/>
    <property type="match status" value="1"/>
</dbReference>
<dbReference type="RefSeq" id="XP_017785358.1">
    <property type="nucleotide sequence ID" value="XM_017929869.1"/>
</dbReference>
<reference evidence="3" key="1">
    <citation type="submission" date="2025-08" db="UniProtKB">
        <authorList>
            <consortium name="RefSeq"/>
        </authorList>
    </citation>
    <scope>IDENTIFICATION</scope>
    <source>
        <tissue evidence="3">Whole Larva</tissue>
    </source>
</reference>
<dbReference type="InterPro" id="IPR001611">
    <property type="entry name" value="Leu-rich_rpt"/>
</dbReference>
<keyword evidence="1" id="KW-0677">Repeat</keyword>
<protein>
    <submittedName>
        <fullName evidence="3">Leucine-rich repeat-containing protein 34-like</fullName>
    </submittedName>
</protein>
<dbReference type="SMART" id="SM00368">
    <property type="entry name" value="LRR_RI"/>
    <property type="match status" value="4"/>
</dbReference>
<dbReference type="PANTHER" id="PTHR24111">
    <property type="entry name" value="LEUCINE-RICH REPEAT-CONTAINING PROTEIN 34"/>
    <property type="match status" value="1"/>
</dbReference>
<evidence type="ECO:0000256" key="1">
    <source>
        <dbReference type="ARBA" id="ARBA00022737"/>
    </source>
</evidence>
<dbReference type="Gene3D" id="3.80.10.10">
    <property type="entry name" value="Ribonuclease Inhibitor"/>
    <property type="match status" value="2"/>
</dbReference>
<evidence type="ECO:0000313" key="2">
    <source>
        <dbReference type="Proteomes" id="UP000695000"/>
    </source>
</evidence>
<dbReference type="Pfam" id="PF13516">
    <property type="entry name" value="LRR_6"/>
    <property type="match status" value="6"/>
</dbReference>
<dbReference type="InterPro" id="IPR032675">
    <property type="entry name" value="LRR_dom_sf"/>
</dbReference>
<evidence type="ECO:0000313" key="3">
    <source>
        <dbReference type="RefSeq" id="XP_017785358.1"/>
    </source>
</evidence>
<dbReference type="PANTHER" id="PTHR24111:SF0">
    <property type="entry name" value="LEUCINE-RICH REPEAT-CONTAINING PROTEIN"/>
    <property type="match status" value="1"/>
</dbReference>